<evidence type="ECO:0000313" key="3">
    <source>
        <dbReference type="Proteomes" id="UP000650533"/>
    </source>
</evidence>
<accession>A0A8H8T210</accession>
<dbReference type="GeneID" id="67023903"/>
<evidence type="ECO:0000256" key="1">
    <source>
        <dbReference type="SAM" id="MobiDB-lite"/>
    </source>
</evidence>
<sequence length="52" mass="5490">MEGRATSSGSGTSRAVESTSTSKLFCDATSKEPLVFHLHSALPSKLKAELTH</sequence>
<name>A0A8H8T210_9AGAM</name>
<dbReference type="KEGG" id="rsx:RhiXN_01621"/>
<reference evidence="2" key="1">
    <citation type="submission" date="2020-05" db="EMBL/GenBank/DDBJ databases">
        <title>Evolutionary and genomic comparisons of hybrid uninucleate and nonhybrid Rhizoctonia fungi.</title>
        <authorList>
            <person name="Li C."/>
            <person name="Chen X."/>
        </authorList>
    </citation>
    <scope>NUCLEOTIDE SEQUENCE</scope>
    <source>
        <strain evidence="2">AG-1 IA</strain>
    </source>
</reference>
<dbReference type="EMBL" id="CP059673">
    <property type="protein sequence ID" value="QRW27026.1"/>
    <property type="molecule type" value="Genomic_DNA"/>
</dbReference>
<dbReference type="RefSeq" id="XP_043187263.1">
    <property type="nucleotide sequence ID" value="XM_043321440.1"/>
</dbReference>
<protein>
    <submittedName>
        <fullName evidence="2">Uncharacterized protein</fullName>
    </submittedName>
</protein>
<feature type="region of interest" description="Disordered" evidence="1">
    <location>
        <begin position="1"/>
        <end position="22"/>
    </location>
</feature>
<feature type="compositionally biased region" description="Low complexity" evidence="1">
    <location>
        <begin position="1"/>
        <end position="15"/>
    </location>
</feature>
<dbReference type="Proteomes" id="UP000650533">
    <property type="component" value="Chromosome 16"/>
</dbReference>
<organism evidence="2 3">
    <name type="scientific">Rhizoctonia solani</name>
    <dbReference type="NCBI Taxonomy" id="456999"/>
    <lineage>
        <taxon>Eukaryota</taxon>
        <taxon>Fungi</taxon>
        <taxon>Dikarya</taxon>
        <taxon>Basidiomycota</taxon>
        <taxon>Agaricomycotina</taxon>
        <taxon>Agaricomycetes</taxon>
        <taxon>Cantharellales</taxon>
        <taxon>Ceratobasidiaceae</taxon>
        <taxon>Rhizoctonia</taxon>
    </lineage>
</organism>
<dbReference type="AlphaFoldDB" id="A0A8H8T210"/>
<gene>
    <name evidence="2" type="ORF">RhiXN_01621</name>
</gene>
<evidence type="ECO:0000313" key="2">
    <source>
        <dbReference type="EMBL" id="QRW27026.1"/>
    </source>
</evidence>
<proteinExistence type="predicted"/>